<organism evidence="3 4">
    <name type="scientific">Isoptericola peretonis</name>
    <dbReference type="NCBI Taxonomy" id="2918523"/>
    <lineage>
        <taxon>Bacteria</taxon>
        <taxon>Bacillati</taxon>
        <taxon>Actinomycetota</taxon>
        <taxon>Actinomycetes</taxon>
        <taxon>Micrococcales</taxon>
        <taxon>Promicromonosporaceae</taxon>
        <taxon>Isoptericola</taxon>
    </lineage>
</organism>
<dbReference type="EMBL" id="JALQCY010000001">
    <property type="protein sequence ID" value="MCK9792134.1"/>
    <property type="molecule type" value="Genomic_DNA"/>
</dbReference>
<evidence type="ECO:0000313" key="3">
    <source>
        <dbReference type="EMBL" id="MCK9792134.1"/>
    </source>
</evidence>
<evidence type="ECO:0000256" key="1">
    <source>
        <dbReference type="SAM" id="Phobius"/>
    </source>
</evidence>
<name>A0ABT0IY06_9MICO</name>
<keyword evidence="2" id="KW-0732">Signal</keyword>
<dbReference type="Proteomes" id="UP001651050">
    <property type="component" value="Unassembled WGS sequence"/>
</dbReference>
<feature type="transmembrane region" description="Helical" evidence="1">
    <location>
        <begin position="349"/>
        <end position="373"/>
    </location>
</feature>
<keyword evidence="1" id="KW-1133">Transmembrane helix</keyword>
<dbReference type="PROSITE" id="PS51318">
    <property type="entry name" value="TAT"/>
    <property type="match status" value="1"/>
</dbReference>
<keyword evidence="1" id="KW-0812">Transmembrane</keyword>
<dbReference type="InterPro" id="IPR032809">
    <property type="entry name" value="Put_HupE_UreJ"/>
</dbReference>
<protein>
    <submittedName>
        <fullName evidence="3">HupE/UreJ family protein</fullName>
    </submittedName>
</protein>
<feature type="transmembrane region" description="Helical" evidence="1">
    <location>
        <begin position="317"/>
        <end position="337"/>
    </location>
</feature>
<feature type="transmembrane region" description="Helical" evidence="1">
    <location>
        <begin position="236"/>
        <end position="259"/>
    </location>
</feature>
<feature type="transmembrane region" description="Helical" evidence="1">
    <location>
        <begin position="205"/>
        <end position="229"/>
    </location>
</feature>
<accession>A0ABT0IY06</accession>
<evidence type="ECO:0000313" key="4">
    <source>
        <dbReference type="Proteomes" id="UP001651050"/>
    </source>
</evidence>
<feature type="chain" id="PRO_5045915982" evidence="2">
    <location>
        <begin position="35"/>
        <end position="409"/>
    </location>
</feature>
<keyword evidence="1" id="KW-0472">Membrane</keyword>
<dbReference type="RefSeq" id="WP_416342019.1">
    <property type="nucleotide sequence ID" value="NZ_JALQCY010000001.1"/>
</dbReference>
<keyword evidence="4" id="KW-1185">Reference proteome</keyword>
<feature type="signal peptide" evidence="2">
    <location>
        <begin position="1"/>
        <end position="34"/>
    </location>
</feature>
<feature type="transmembrane region" description="Helical" evidence="1">
    <location>
        <begin position="265"/>
        <end position="283"/>
    </location>
</feature>
<evidence type="ECO:0000256" key="2">
    <source>
        <dbReference type="SAM" id="SignalP"/>
    </source>
</evidence>
<proteinExistence type="predicted"/>
<comment type="caution">
    <text evidence="3">The sequence shown here is derived from an EMBL/GenBank/DDBJ whole genome shotgun (WGS) entry which is preliminary data.</text>
</comment>
<reference evidence="3 4" key="1">
    <citation type="submission" date="2022-02" db="EMBL/GenBank/DDBJ databases">
        <title>The car tank lid bacteriome: a reservoir of bacteria with potential in bioremediation of fuel.</title>
        <authorList>
            <person name="Vidal-Verdu A."/>
            <person name="Gomez-Martinez D."/>
            <person name="Latorre-Perez A."/>
            <person name="Pereto J."/>
            <person name="Porcar M."/>
        </authorList>
    </citation>
    <scope>NUCLEOTIDE SEQUENCE [LARGE SCALE GENOMIC DNA]</scope>
    <source>
        <strain evidence="3 4">4D.3</strain>
    </source>
</reference>
<dbReference type="InterPro" id="IPR006311">
    <property type="entry name" value="TAT_signal"/>
</dbReference>
<dbReference type="Pfam" id="PF13795">
    <property type="entry name" value="HupE_UreJ_2"/>
    <property type="match status" value="1"/>
</dbReference>
<gene>
    <name evidence="3" type="ORF">M1843_00025</name>
</gene>
<feature type="transmembrane region" description="Helical" evidence="1">
    <location>
        <begin position="385"/>
        <end position="402"/>
    </location>
</feature>
<sequence length="409" mass="42510">MTTTKARTASRRGAVLAALTTALGALGLAVGAPAAAHDATTDAYAEVTGGDGADVHVELELEYDLLMKSAWLTAEAYDARGHAAQEAQLAEHAPEVTAYVVERFQVAAGDELCTPALAGDPTAGDRGGTAYATVALDYACPAGDDGSQTHTLFSALFPDAETFVHTTETMVTYDLDDEQGSAVLTPSDPTVTTGEGHGGQRLGEFFVLGAEHLLLGPDHLLFLLALIVASRRLRDVVLVATAFTVAHSVTFLLAATGAVSAPGAVVEPVIAISIAAVAAGHLWQQRPGAPPSLDVLEVATEPRRPWYDLTRSDLNRLAVVFAFGLVHGLGFAGALGLDEPWSWGLLGSLLVFNVGIEVVQLAIVAAVFPLLALLRRRAPGAARRVTALLAAGVAVVGLFWFVQRVVGLG</sequence>